<reference evidence="1 2" key="1">
    <citation type="submission" date="2024-08" db="EMBL/GenBank/DDBJ databases">
        <title>Whole-genome sequencing of halo(alkali)philic microorganisms from hypersaline lakes.</title>
        <authorList>
            <person name="Sorokin D.Y."/>
            <person name="Merkel A.Y."/>
            <person name="Messina E."/>
            <person name="Yakimov M."/>
        </authorList>
    </citation>
    <scope>NUCLEOTIDE SEQUENCE [LARGE SCALE GENOMIC DNA]</scope>
    <source>
        <strain evidence="1 2">Cl-TMA</strain>
    </source>
</reference>
<protein>
    <submittedName>
        <fullName evidence="1">Uncharacterized protein</fullName>
    </submittedName>
</protein>
<keyword evidence="2" id="KW-1185">Reference proteome</keyword>
<dbReference type="Proteomes" id="UP001575181">
    <property type="component" value="Unassembled WGS sequence"/>
</dbReference>
<evidence type="ECO:0000313" key="2">
    <source>
        <dbReference type="Proteomes" id="UP001575181"/>
    </source>
</evidence>
<accession>A0ABV4TS02</accession>
<dbReference type="EMBL" id="JBGUAW010000002">
    <property type="protein sequence ID" value="MFA9459787.1"/>
    <property type="molecule type" value="Genomic_DNA"/>
</dbReference>
<dbReference type="RefSeq" id="WP_373654574.1">
    <property type="nucleotide sequence ID" value="NZ_JBGUAW010000002.1"/>
</dbReference>
<proteinExistence type="predicted"/>
<organism evidence="1 2">
    <name type="scientific">Thiohalorhabdus methylotrophus</name>
    <dbReference type="NCBI Taxonomy" id="3242694"/>
    <lineage>
        <taxon>Bacteria</taxon>
        <taxon>Pseudomonadati</taxon>
        <taxon>Pseudomonadota</taxon>
        <taxon>Gammaproteobacteria</taxon>
        <taxon>Thiohalorhabdales</taxon>
        <taxon>Thiohalorhabdaceae</taxon>
        <taxon>Thiohalorhabdus</taxon>
    </lineage>
</organism>
<comment type="caution">
    <text evidence="1">The sequence shown here is derived from an EMBL/GenBank/DDBJ whole genome shotgun (WGS) entry which is preliminary data.</text>
</comment>
<name>A0ABV4TS02_9GAMM</name>
<evidence type="ECO:0000313" key="1">
    <source>
        <dbReference type="EMBL" id="MFA9459787.1"/>
    </source>
</evidence>
<sequence length="113" mass="13434">MKHKDWQTNLDTARSSLRAQEEILEQLRREAEDGEDPYLSVSELMTRWQFLRTHFRKTQLTLMREADRMPSLNDYQQRRVMDSLELQARQLDSRLSAILGSLERREGKHCVSA</sequence>
<gene>
    <name evidence="1" type="ORF">ACERLL_02970</name>
</gene>